<protein>
    <submittedName>
        <fullName evidence="3">FAD-binding oxidoreductase</fullName>
    </submittedName>
</protein>
<dbReference type="Pfam" id="PF01266">
    <property type="entry name" value="DAO"/>
    <property type="match status" value="1"/>
</dbReference>
<evidence type="ECO:0000259" key="2">
    <source>
        <dbReference type="Pfam" id="PF01266"/>
    </source>
</evidence>
<sequence length="378" mass="40544">MTPIGCDFLVIGGGIAGASVAYWLAPHGRTIVLERESQPGYHATGRSAAQYIATYGTPQVRTLTLASREFFDYPPEGFGDAPLLRRRSVLTIGLPGHETLLDEAWQVLCSVTDSGERLDAATACAMVPVLRRERIVGAILEPESYDMEVHALHQGFLRGLKHHGARLVNDADVIALVQRGSRWLVQTTGVAYEAPIVVNAAGAWCDVVARQAGVQPIGIVPRRRSAFTFEPPSNVAVRDWPLVGAADHSFYFKPDAGVLLGSPANADPAEPQDVQPEELDIALGIHLLEENTTLRVRPQHTWAGLRSFVADGDLVAGFDPVAPGFFWCAGQGGYGIQTSAAMGEACAALVRGEPLPPHLLHFGLTPAMLSPNRLRTAA</sequence>
<dbReference type="InterPro" id="IPR006076">
    <property type="entry name" value="FAD-dep_OxRdtase"/>
</dbReference>
<reference evidence="3 4" key="1">
    <citation type="journal article" date="2024" name="Chem. Sci.">
        <title>Discovery of megapolipeptins by genome mining of a Burkholderiales bacteria collection.</title>
        <authorList>
            <person name="Paulo B.S."/>
            <person name="Recchia M.J.J."/>
            <person name="Lee S."/>
            <person name="Fergusson C.H."/>
            <person name="Romanowski S.B."/>
            <person name="Hernandez A."/>
            <person name="Krull N."/>
            <person name="Liu D.Y."/>
            <person name="Cavanagh H."/>
            <person name="Bos A."/>
            <person name="Gray C.A."/>
            <person name="Murphy B.T."/>
            <person name="Linington R.G."/>
            <person name="Eustaquio A.S."/>
        </authorList>
    </citation>
    <scope>NUCLEOTIDE SEQUENCE [LARGE SCALE GENOMIC DNA]</scope>
    <source>
        <strain evidence="3 4">RL17-338-BIC-A</strain>
    </source>
</reference>
<dbReference type="Gene3D" id="3.50.50.60">
    <property type="entry name" value="FAD/NAD(P)-binding domain"/>
    <property type="match status" value="1"/>
</dbReference>
<feature type="domain" description="FAD dependent oxidoreductase" evidence="2">
    <location>
        <begin position="7"/>
        <end position="349"/>
    </location>
</feature>
<dbReference type="EMBL" id="JAQQCF010000063">
    <property type="protein sequence ID" value="MFM0642260.1"/>
    <property type="molecule type" value="Genomic_DNA"/>
</dbReference>
<comment type="caution">
    <text evidence="3">The sequence shown here is derived from an EMBL/GenBank/DDBJ whole genome shotgun (WGS) entry which is preliminary data.</text>
</comment>
<evidence type="ECO:0000256" key="1">
    <source>
        <dbReference type="ARBA" id="ARBA00023002"/>
    </source>
</evidence>
<accession>A0ABW9E4G3</accession>
<dbReference type="RefSeq" id="WP_408232085.1">
    <property type="nucleotide sequence ID" value="NZ_JAQQCF010000063.1"/>
</dbReference>
<proteinExistence type="predicted"/>
<dbReference type="PANTHER" id="PTHR13847">
    <property type="entry name" value="SARCOSINE DEHYDROGENASE-RELATED"/>
    <property type="match status" value="1"/>
</dbReference>
<keyword evidence="4" id="KW-1185">Reference proteome</keyword>
<dbReference type="PANTHER" id="PTHR13847:SF287">
    <property type="entry name" value="FAD-DEPENDENT OXIDOREDUCTASE DOMAIN-CONTAINING PROTEIN 1"/>
    <property type="match status" value="1"/>
</dbReference>
<dbReference type="InterPro" id="IPR036188">
    <property type="entry name" value="FAD/NAD-bd_sf"/>
</dbReference>
<evidence type="ECO:0000313" key="4">
    <source>
        <dbReference type="Proteomes" id="UP001629432"/>
    </source>
</evidence>
<gene>
    <name evidence="3" type="ORF">PQQ63_36860</name>
</gene>
<dbReference type="Proteomes" id="UP001629432">
    <property type="component" value="Unassembled WGS sequence"/>
</dbReference>
<dbReference type="Gene3D" id="3.30.9.10">
    <property type="entry name" value="D-Amino Acid Oxidase, subunit A, domain 2"/>
    <property type="match status" value="1"/>
</dbReference>
<organism evidence="3 4">
    <name type="scientific">Paraburkholderia metrosideri</name>
    <dbReference type="NCBI Taxonomy" id="580937"/>
    <lineage>
        <taxon>Bacteria</taxon>
        <taxon>Pseudomonadati</taxon>
        <taxon>Pseudomonadota</taxon>
        <taxon>Betaproteobacteria</taxon>
        <taxon>Burkholderiales</taxon>
        <taxon>Burkholderiaceae</taxon>
        <taxon>Paraburkholderia</taxon>
    </lineage>
</organism>
<name>A0ABW9E4G3_9BURK</name>
<keyword evidence="1" id="KW-0560">Oxidoreductase</keyword>
<dbReference type="SUPFAM" id="SSF51905">
    <property type="entry name" value="FAD/NAD(P)-binding domain"/>
    <property type="match status" value="1"/>
</dbReference>
<evidence type="ECO:0000313" key="3">
    <source>
        <dbReference type="EMBL" id="MFM0642260.1"/>
    </source>
</evidence>